<feature type="compositionally biased region" description="Polar residues" evidence="1">
    <location>
        <begin position="19"/>
        <end position="32"/>
    </location>
</feature>
<evidence type="ECO:0000313" key="3">
    <source>
        <dbReference type="Proteomes" id="UP000198287"/>
    </source>
</evidence>
<feature type="compositionally biased region" description="Polar residues" evidence="1">
    <location>
        <begin position="69"/>
        <end position="98"/>
    </location>
</feature>
<feature type="compositionally biased region" description="Polar residues" evidence="1">
    <location>
        <begin position="1"/>
        <end position="10"/>
    </location>
</feature>
<feature type="compositionally biased region" description="Polar residues" evidence="1">
    <location>
        <begin position="823"/>
        <end position="832"/>
    </location>
</feature>
<feature type="region of interest" description="Disordered" evidence="1">
    <location>
        <begin position="1"/>
        <end position="106"/>
    </location>
</feature>
<feature type="compositionally biased region" description="Polar residues" evidence="1">
    <location>
        <begin position="483"/>
        <end position="499"/>
    </location>
</feature>
<feature type="compositionally biased region" description="Pro residues" evidence="1">
    <location>
        <begin position="466"/>
        <end position="482"/>
    </location>
</feature>
<organism evidence="2 3">
    <name type="scientific">Folsomia candida</name>
    <name type="common">Springtail</name>
    <dbReference type="NCBI Taxonomy" id="158441"/>
    <lineage>
        <taxon>Eukaryota</taxon>
        <taxon>Metazoa</taxon>
        <taxon>Ecdysozoa</taxon>
        <taxon>Arthropoda</taxon>
        <taxon>Hexapoda</taxon>
        <taxon>Collembola</taxon>
        <taxon>Entomobryomorpha</taxon>
        <taxon>Isotomoidea</taxon>
        <taxon>Isotomidae</taxon>
        <taxon>Proisotominae</taxon>
        <taxon>Folsomia</taxon>
    </lineage>
</organism>
<dbReference type="AlphaFoldDB" id="A0A226ERG0"/>
<feature type="compositionally biased region" description="Pro residues" evidence="1">
    <location>
        <begin position="293"/>
        <end position="413"/>
    </location>
</feature>
<feature type="compositionally biased region" description="Polar residues" evidence="1">
    <location>
        <begin position="551"/>
        <end position="572"/>
    </location>
</feature>
<feature type="region of interest" description="Disordered" evidence="1">
    <location>
        <begin position="823"/>
        <end position="848"/>
    </location>
</feature>
<feature type="compositionally biased region" description="Pro residues" evidence="1">
    <location>
        <begin position="635"/>
        <end position="646"/>
    </location>
</feature>
<feature type="compositionally biased region" description="Polar residues" evidence="1">
    <location>
        <begin position="46"/>
        <end position="61"/>
    </location>
</feature>
<gene>
    <name evidence="2" type="ORF">Fcan01_04352</name>
</gene>
<protein>
    <submittedName>
        <fullName evidence="2">Uncharacterized protein</fullName>
    </submittedName>
</protein>
<proteinExistence type="predicted"/>
<sequence length="848" mass="90929">MASPSSSALTDPSPPRVLNATQAREQLAQTVEKSYGAEVTMDDMSQPHNRSAGSSRGNPFSQYPMPFSPDSSSAARNNSNFQPILSSTPNRTMNTTNPILDFSNLRPGTAPGNLDLTMPRRLPNATFDRPATADLALEISRGGGGNNPNATYDARNPNATYDARNPNATYDARNPNATYDAGNPNAAGGRNMNETYAAPQHSPPPQFMHLRGYGPQEVNPVWMLDNSSDYRAAQPPTGQSLSRDDYVYGTDYDSNDWDSSIDPFTSATFDGSYRNYLSYTPPVWPERQQKVRPPGPPPPPQGPPRRPMGPPPPPPPQGPSARPMGPPPPPPPQGPSARPMGPPPPPPPQGPSARPMGPPPPPPPQGPSARPMGPPPPPPPQGPSARPMGPPPPPPPQGPSPRPMGPPPPPPQPQNLTYGSSAPSSGSNPFSQYPDLSYGSSAPSNGSNPFSQYPDLSYGSTAPSSGPSPRPIGPTPPPPLPPQNLTYDPSAPSSGSNPFAQYPDLSYGSSDNSYFGGIPLHQYPDLSSDSSAPSSSLPFSPFPTLSFDSSGTSSIPNPFSGSSADHSRVYQSSQIPALSNSNYSPTRFLENPSNWTLNPNYSPTRFLENSSNWSPRPRGPPTRFLQNSSNFSPRPMGPPTPPPLPPPPPVFVGPASRPLPITQAPQILPRRDPFMEEIANYLQQLLLQFRQTMMQELPSIVKTVTTDKLKSALPKEKILLVIRATVPEMTRRLLRPMVLNSVDNMLNVILGDRTIPELFPKMAKQRIGCMKPCRCPNNRGPNGLPLPRASACGLDNLGSGRKCSEEEDCSEFDDMLNSINLGSSNGQWSTMPSPIPKVSRGTTPSRLS</sequence>
<dbReference type="EMBL" id="LNIX01000002">
    <property type="protein sequence ID" value="OXA60202.1"/>
    <property type="molecule type" value="Genomic_DNA"/>
</dbReference>
<feature type="compositionally biased region" description="Polar residues" evidence="1">
    <location>
        <begin position="438"/>
        <end position="451"/>
    </location>
</feature>
<feature type="compositionally biased region" description="Low complexity" evidence="1">
    <location>
        <begin position="419"/>
        <end position="431"/>
    </location>
</feature>
<feature type="region of interest" description="Disordered" evidence="1">
    <location>
        <begin position="280"/>
        <end position="572"/>
    </location>
</feature>
<feature type="region of interest" description="Disordered" evidence="1">
    <location>
        <begin position="139"/>
        <end position="213"/>
    </location>
</feature>
<evidence type="ECO:0000313" key="2">
    <source>
        <dbReference type="EMBL" id="OXA60202.1"/>
    </source>
</evidence>
<keyword evidence="3" id="KW-1185">Reference proteome</keyword>
<comment type="caution">
    <text evidence="2">The sequence shown here is derived from an EMBL/GenBank/DDBJ whole genome shotgun (WGS) entry which is preliminary data.</text>
</comment>
<reference evidence="2 3" key="1">
    <citation type="submission" date="2015-12" db="EMBL/GenBank/DDBJ databases">
        <title>The genome of Folsomia candida.</title>
        <authorList>
            <person name="Faddeeva A."/>
            <person name="Derks M.F."/>
            <person name="Anvar Y."/>
            <person name="Smit S."/>
            <person name="Van Straalen N."/>
            <person name="Roelofs D."/>
        </authorList>
    </citation>
    <scope>NUCLEOTIDE SEQUENCE [LARGE SCALE GENOMIC DNA]</scope>
    <source>
        <strain evidence="2 3">VU population</strain>
        <tissue evidence="2">Whole body</tissue>
    </source>
</reference>
<dbReference type="Proteomes" id="UP000198287">
    <property type="component" value="Unassembled WGS sequence"/>
</dbReference>
<accession>A0A226ERG0</accession>
<name>A0A226ERG0_FOLCA</name>
<dbReference type="OMA" id="VMWLKKV"/>
<evidence type="ECO:0000256" key="1">
    <source>
        <dbReference type="SAM" id="MobiDB-lite"/>
    </source>
</evidence>
<feature type="region of interest" description="Disordered" evidence="1">
    <location>
        <begin position="608"/>
        <end position="646"/>
    </location>
</feature>
<feature type="compositionally biased region" description="Low complexity" evidence="1">
    <location>
        <begin position="524"/>
        <end position="550"/>
    </location>
</feature>
<dbReference type="PRINTS" id="PR01217">
    <property type="entry name" value="PRICHEXTENSN"/>
</dbReference>